<evidence type="ECO:0000256" key="1">
    <source>
        <dbReference type="ARBA" id="ARBA00010169"/>
    </source>
</evidence>
<keyword evidence="3" id="KW-1185">Reference proteome</keyword>
<dbReference type="InterPro" id="IPR004323">
    <property type="entry name" value="Ion_tolerance_CutA"/>
</dbReference>
<evidence type="ECO:0000313" key="3">
    <source>
        <dbReference type="Proteomes" id="UP000530234"/>
    </source>
</evidence>
<dbReference type="PANTHER" id="PTHR23419:SF8">
    <property type="entry name" value="FI09726P"/>
    <property type="match status" value="1"/>
</dbReference>
<comment type="similarity">
    <text evidence="1">Belongs to the CutA family.</text>
</comment>
<dbReference type="GO" id="GO:0005507">
    <property type="term" value="F:copper ion binding"/>
    <property type="evidence" value="ECO:0007669"/>
    <property type="project" value="TreeGrafter"/>
</dbReference>
<protein>
    <submittedName>
        <fullName evidence="2">Divalent cation tolerance protein CutA</fullName>
    </submittedName>
</protein>
<accession>A0A7W3T5M6</accession>
<organism evidence="2 3">
    <name type="scientific">Streptomyces calidiresistens</name>
    <dbReference type="NCBI Taxonomy" id="1485586"/>
    <lineage>
        <taxon>Bacteria</taxon>
        <taxon>Bacillati</taxon>
        <taxon>Actinomycetota</taxon>
        <taxon>Actinomycetes</taxon>
        <taxon>Kitasatosporales</taxon>
        <taxon>Streptomycetaceae</taxon>
        <taxon>Streptomyces</taxon>
    </lineage>
</organism>
<dbReference type="RefSeq" id="WP_228474028.1">
    <property type="nucleotide sequence ID" value="NZ_VKHS01000507.1"/>
</dbReference>
<dbReference type="InterPro" id="IPR011322">
    <property type="entry name" value="N-reg_PII-like_a/b"/>
</dbReference>
<dbReference type="EMBL" id="VKHS01000507">
    <property type="protein sequence ID" value="MBB0231408.1"/>
    <property type="molecule type" value="Genomic_DNA"/>
</dbReference>
<dbReference type="SUPFAM" id="SSF54913">
    <property type="entry name" value="GlnB-like"/>
    <property type="match status" value="1"/>
</dbReference>
<dbReference type="Proteomes" id="UP000530234">
    <property type="component" value="Unassembled WGS sequence"/>
</dbReference>
<gene>
    <name evidence="2" type="ORF">FOE67_18320</name>
</gene>
<dbReference type="GO" id="GO:0010038">
    <property type="term" value="P:response to metal ion"/>
    <property type="evidence" value="ECO:0007669"/>
    <property type="project" value="InterPro"/>
</dbReference>
<dbReference type="InterPro" id="IPR015867">
    <property type="entry name" value="N-reg_PII/ATP_PRibTrfase_C"/>
</dbReference>
<comment type="caution">
    <text evidence="2">The sequence shown here is derived from an EMBL/GenBank/DDBJ whole genome shotgun (WGS) entry which is preliminary data.</text>
</comment>
<evidence type="ECO:0000313" key="2">
    <source>
        <dbReference type="EMBL" id="MBB0231408.1"/>
    </source>
</evidence>
<name>A0A7W3T5M6_9ACTN</name>
<proteinExistence type="inferred from homology"/>
<sequence length="113" mass="12155">MLVVLTTTDSAEAAEELAAGAVERRLAACGQVSAPITSVYRWRGEVRREREWQLLLKTTPARWEALRAHLEEAHPYDEPEIIALPVAAGAAGYLGWVAEETSDPAGEPTATGG</sequence>
<dbReference type="PANTHER" id="PTHR23419">
    <property type="entry name" value="DIVALENT CATION TOLERANCE CUTA-RELATED"/>
    <property type="match status" value="1"/>
</dbReference>
<dbReference type="AlphaFoldDB" id="A0A7W3T5M6"/>
<reference evidence="3" key="1">
    <citation type="submission" date="2019-10" db="EMBL/GenBank/DDBJ databases">
        <title>Streptomyces sp. nov., a novel actinobacterium isolated from alkaline environment.</title>
        <authorList>
            <person name="Golinska P."/>
        </authorList>
    </citation>
    <scope>NUCLEOTIDE SEQUENCE [LARGE SCALE GENOMIC DNA]</scope>
    <source>
        <strain evidence="3">DSM 42108</strain>
    </source>
</reference>
<dbReference type="Gene3D" id="3.30.70.120">
    <property type="match status" value="1"/>
</dbReference>
<dbReference type="Pfam" id="PF03091">
    <property type="entry name" value="CutA1"/>
    <property type="match status" value="1"/>
</dbReference>